<dbReference type="SUPFAM" id="SSF51905">
    <property type="entry name" value="FAD/NAD(P)-binding domain"/>
    <property type="match status" value="1"/>
</dbReference>
<feature type="domain" description="FAD dependent oxidoreductase" evidence="1">
    <location>
        <begin position="31"/>
        <end position="383"/>
    </location>
</feature>
<dbReference type="EC" id="1.-.-.-" evidence="2"/>
<dbReference type="Gene3D" id="3.30.9.10">
    <property type="entry name" value="D-Amino Acid Oxidase, subunit A, domain 2"/>
    <property type="match status" value="1"/>
</dbReference>
<dbReference type="Pfam" id="PF01266">
    <property type="entry name" value="DAO"/>
    <property type="match status" value="1"/>
</dbReference>
<name>A0ABT8HY78_9BACL</name>
<dbReference type="Proteomes" id="UP001172721">
    <property type="component" value="Unassembled WGS sequence"/>
</dbReference>
<dbReference type="PANTHER" id="PTHR13847">
    <property type="entry name" value="SARCOSINE DEHYDROGENASE-RELATED"/>
    <property type="match status" value="1"/>
</dbReference>
<gene>
    <name evidence="2" type="ORF">QYB97_14695</name>
</gene>
<accession>A0ABT8HY78</accession>
<organism evidence="2 3">
    <name type="scientific">Fictibacillus fluitans</name>
    <dbReference type="NCBI Taxonomy" id="3058422"/>
    <lineage>
        <taxon>Bacteria</taxon>
        <taxon>Bacillati</taxon>
        <taxon>Bacillota</taxon>
        <taxon>Bacilli</taxon>
        <taxon>Bacillales</taxon>
        <taxon>Fictibacillaceae</taxon>
        <taxon>Fictibacillus</taxon>
    </lineage>
</organism>
<dbReference type="PANTHER" id="PTHR13847:SF201">
    <property type="entry name" value="PUTATIBE OXIDOREDUCTASE"/>
    <property type="match status" value="1"/>
</dbReference>
<dbReference type="Gene3D" id="3.50.50.60">
    <property type="entry name" value="FAD/NAD(P)-binding domain"/>
    <property type="match status" value="1"/>
</dbReference>
<evidence type="ECO:0000313" key="3">
    <source>
        <dbReference type="Proteomes" id="UP001172721"/>
    </source>
</evidence>
<comment type="caution">
    <text evidence="2">The sequence shown here is derived from an EMBL/GenBank/DDBJ whole genome shotgun (WGS) entry which is preliminary data.</text>
</comment>
<dbReference type="InterPro" id="IPR036188">
    <property type="entry name" value="FAD/NAD-bd_sf"/>
</dbReference>
<keyword evidence="2" id="KW-0560">Oxidoreductase</keyword>
<dbReference type="GO" id="GO:0016491">
    <property type="term" value="F:oxidoreductase activity"/>
    <property type="evidence" value="ECO:0007669"/>
    <property type="project" value="UniProtKB-KW"/>
</dbReference>
<reference evidence="2" key="1">
    <citation type="submission" date="2023-07" db="EMBL/GenBank/DDBJ databases">
        <title>Fictibacillus sp. isolated from freshwater pond.</title>
        <authorList>
            <person name="Kirdat K."/>
            <person name="Bhat A."/>
            <person name="Mourya A."/>
            <person name="Yadav A."/>
        </authorList>
    </citation>
    <scope>NUCLEOTIDE SEQUENCE</scope>
    <source>
        <strain evidence="2">NE201</strain>
    </source>
</reference>
<dbReference type="RefSeq" id="WP_301166754.1">
    <property type="nucleotide sequence ID" value="NZ_JAUHTR010000007.1"/>
</dbReference>
<keyword evidence="3" id="KW-1185">Reference proteome</keyword>
<evidence type="ECO:0000259" key="1">
    <source>
        <dbReference type="Pfam" id="PF01266"/>
    </source>
</evidence>
<dbReference type="InterPro" id="IPR006076">
    <property type="entry name" value="FAD-dep_OxRdtase"/>
</dbReference>
<evidence type="ECO:0000313" key="2">
    <source>
        <dbReference type="EMBL" id="MDN4525731.1"/>
    </source>
</evidence>
<dbReference type="EMBL" id="JAUHTR010000007">
    <property type="protein sequence ID" value="MDN4525731.1"/>
    <property type="molecule type" value="Genomic_DNA"/>
</dbReference>
<proteinExistence type="predicted"/>
<protein>
    <submittedName>
        <fullName evidence="2">FAD-dependent oxidoreductase</fullName>
        <ecNumber evidence="2">1.-.-.-</ecNumber>
    </submittedName>
</protein>
<sequence>MELHNGSLFWPTTLDGEKTIRGRKEIDPHYDAVIVGGGMSGALTAYTLAKEGLHIAIIDKREMAGGSSSANTGLLQFSNDIMLYELIEQIGEEKAVRFYKLCQEAVDQLKKVADSLPRQVDMIKRKSICYASTKDDVEKLQKEFAALTRHGFPAEYWDEVEMKKHLPFSKAAALVTHGDAEVNPYRFIQGILEHIQQKGVHLFENVEAMEAEEQSDKVMLNTSIGTFSATDIIYATGYDTNPINDKIGSDINRSYAIATEPIDDLSSWEDNAMIWETKRPYFYMRTTVDNRIIAGGLDEDKPEAPQSKEWIDNRAQRIKKELENLFPDLPIKIDCAWGASFGESLDNLPFIGKHPHRDRLYYLLGYGGNGTVYSMLGSHILRDLLLNRPNSDAELVKLERESEKELV</sequence>